<feature type="signal peptide" evidence="1">
    <location>
        <begin position="1"/>
        <end position="23"/>
    </location>
</feature>
<evidence type="ECO:0000256" key="1">
    <source>
        <dbReference type="SAM" id="SignalP"/>
    </source>
</evidence>
<dbReference type="GO" id="GO:0009279">
    <property type="term" value="C:cell outer membrane"/>
    <property type="evidence" value="ECO:0007669"/>
    <property type="project" value="InterPro"/>
</dbReference>
<evidence type="ECO:0000313" key="3">
    <source>
        <dbReference type="Proteomes" id="UP000307999"/>
    </source>
</evidence>
<evidence type="ECO:0000313" key="2">
    <source>
        <dbReference type="EMBL" id="TKB43143.1"/>
    </source>
</evidence>
<accession>A0A4U1B1L0</accession>
<organism evidence="2 3">
    <name type="scientific">Thalassotalea mangrovi</name>
    <dbReference type="NCBI Taxonomy" id="2572245"/>
    <lineage>
        <taxon>Bacteria</taxon>
        <taxon>Pseudomonadati</taxon>
        <taxon>Pseudomonadota</taxon>
        <taxon>Gammaproteobacteria</taxon>
        <taxon>Alteromonadales</taxon>
        <taxon>Colwelliaceae</taxon>
        <taxon>Thalassotalea</taxon>
    </lineage>
</organism>
<dbReference type="GO" id="GO:0035556">
    <property type="term" value="P:intracellular signal transduction"/>
    <property type="evidence" value="ECO:0007669"/>
    <property type="project" value="InterPro"/>
</dbReference>
<name>A0A4U1B1L0_9GAMM</name>
<dbReference type="EMBL" id="SWDB01000042">
    <property type="protein sequence ID" value="TKB43143.1"/>
    <property type="molecule type" value="Genomic_DNA"/>
</dbReference>
<keyword evidence="3" id="KW-1185">Reference proteome</keyword>
<feature type="chain" id="PRO_5020486739" evidence="1">
    <location>
        <begin position="24"/>
        <end position="128"/>
    </location>
</feature>
<dbReference type="Proteomes" id="UP000307999">
    <property type="component" value="Unassembled WGS sequence"/>
</dbReference>
<dbReference type="OrthoDB" id="6399623at2"/>
<proteinExistence type="predicted"/>
<dbReference type="InterPro" id="IPR030852">
    <property type="entry name" value="RcsF"/>
</dbReference>
<dbReference type="AlphaFoldDB" id="A0A4U1B1L0"/>
<dbReference type="PROSITE" id="PS51257">
    <property type="entry name" value="PROKAR_LIPOPROTEIN"/>
    <property type="match status" value="1"/>
</dbReference>
<protein>
    <submittedName>
        <fullName evidence="2">RcsF protein</fullName>
    </submittedName>
</protein>
<comment type="caution">
    <text evidence="2">The sequence shown here is derived from an EMBL/GenBank/DDBJ whole genome shotgun (WGS) entry which is preliminary data.</text>
</comment>
<dbReference type="Gene3D" id="3.30.110.70">
    <property type="entry name" value="Hypothetical protein apc22750. Chain B"/>
    <property type="match status" value="1"/>
</dbReference>
<dbReference type="Pfam" id="PF16358">
    <property type="entry name" value="RcsF"/>
    <property type="match status" value="1"/>
</dbReference>
<reference evidence="2 3" key="1">
    <citation type="submission" date="2019-04" db="EMBL/GenBank/DDBJ databases">
        <title>Thalassotalea guangxiensis sp. nov., isolated from sediment of the coastal wetland.</title>
        <authorList>
            <person name="Zheng S."/>
            <person name="Zhang D."/>
        </authorList>
    </citation>
    <scope>NUCLEOTIDE SEQUENCE [LARGE SCALE GENOMIC DNA]</scope>
    <source>
        <strain evidence="2 3">ZS-4</strain>
    </source>
</reference>
<keyword evidence="1" id="KW-0732">Signal</keyword>
<sequence length="128" mass="13589">MTLKITGSMIAAAFLAGCTTSMQVETNLDQENFDEYFSAGSVEVFASTNDLPGPAKFIGMVEGESCQMKASDAPVSAADARTEARKKAASMQANAVVFTSCVDIDEPQCNQLLVCYGKAYQLVNEPGQ</sequence>
<gene>
    <name evidence="2" type="ORF">E8M12_15800</name>
</gene>